<name>A0A168KUN7_9BACL</name>
<keyword evidence="12" id="KW-0963">Cytoplasm</keyword>
<keyword evidence="8 12" id="KW-0133">Cell shape</keyword>
<dbReference type="NCBIfam" id="NF002528">
    <property type="entry name" value="PRK01966.1-4"/>
    <property type="match status" value="1"/>
</dbReference>
<dbReference type="PANTHER" id="PTHR23132:SF25">
    <property type="entry name" value="D-ALANINE--D-ALANINE LIGASE A"/>
    <property type="match status" value="1"/>
</dbReference>
<evidence type="ECO:0000313" key="17">
    <source>
        <dbReference type="EMBL" id="OAB42487.1"/>
    </source>
</evidence>
<dbReference type="InterPro" id="IPR011127">
    <property type="entry name" value="Dala_Dala_lig_N"/>
</dbReference>
<keyword evidence="4 14" id="KW-0479">Metal-binding</keyword>
<dbReference type="UniPathway" id="UPA00219"/>
<dbReference type="GO" id="GO:0008360">
    <property type="term" value="P:regulation of cell shape"/>
    <property type="evidence" value="ECO:0007669"/>
    <property type="project" value="UniProtKB-KW"/>
</dbReference>
<dbReference type="GO" id="GO:0046872">
    <property type="term" value="F:metal ion binding"/>
    <property type="evidence" value="ECO:0007669"/>
    <property type="project" value="UniProtKB-KW"/>
</dbReference>
<accession>A0A168KUN7</accession>
<dbReference type="SUPFAM" id="SSF56059">
    <property type="entry name" value="Glutathione synthetase ATP-binding domain-like"/>
    <property type="match status" value="1"/>
</dbReference>
<dbReference type="EC" id="6.3.2.4" evidence="12"/>
<dbReference type="GO" id="GO:0071555">
    <property type="term" value="P:cell wall organization"/>
    <property type="evidence" value="ECO:0007669"/>
    <property type="project" value="UniProtKB-KW"/>
</dbReference>
<dbReference type="InterPro" id="IPR005905">
    <property type="entry name" value="D_ala_D_ala"/>
</dbReference>
<evidence type="ECO:0000256" key="11">
    <source>
        <dbReference type="ARBA" id="ARBA00023316"/>
    </source>
</evidence>
<gene>
    <name evidence="17" type="primary">vanB</name>
    <name evidence="12" type="synonym">ddl</name>
    <name evidence="17" type="ORF">PGLA_12535</name>
</gene>
<feature type="binding site" evidence="14">
    <location>
        <position position="311"/>
    </location>
    <ligand>
        <name>Mg(2+)</name>
        <dbReference type="ChEBI" id="CHEBI:18420"/>
        <label>1</label>
    </ligand>
</feature>
<evidence type="ECO:0000256" key="14">
    <source>
        <dbReference type="PIRSR" id="PIRSR039102-3"/>
    </source>
</evidence>
<dbReference type="InterPro" id="IPR000291">
    <property type="entry name" value="D-Ala_lig_Van_CS"/>
</dbReference>
<evidence type="ECO:0000256" key="7">
    <source>
        <dbReference type="ARBA" id="ARBA00022842"/>
    </source>
</evidence>
<keyword evidence="7 14" id="KW-0460">Magnesium</keyword>
<dbReference type="InterPro" id="IPR013815">
    <property type="entry name" value="ATP_grasp_subdomain_1"/>
</dbReference>
<dbReference type="GO" id="GO:0005829">
    <property type="term" value="C:cytosol"/>
    <property type="evidence" value="ECO:0007669"/>
    <property type="project" value="TreeGrafter"/>
</dbReference>
<evidence type="ECO:0000256" key="1">
    <source>
        <dbReference type="ARBA" id="ARBA00001936"/>
    </source>
</evidence>
<dbReference type="Pfam" id="PF01820">
    <property type="entry name" value="Dala_Dala_lig_N"/>
    <property type="match status" value="1"/>
</dbReference>
<feature type="binding site" evidence="14">
    <location>
        <position position="313"/>
    </location>
    <ligand>
        <name>Mg(2+)</name>
        <dbReference type="ChEBI" id="CHEBI:18420"/>
        <label>2</label>
    </ligand>
</feature>
<dbReference type="Proteomes" id="UP000076967">
    <property type="component" value="Unassembled WGS sequence"/>
</dbReference>
<sequence length="357" mass="39303">MEKKTIAVLFGGCSSEYEVSLISAASVIDHLDTDKYNIVMIGITRDGLWLRYSGSIEDIRNNRWHAHASCIPSFISPSREIRGLIELVNTEFHITPIDVVFPMLHGKYGEDGTLQGLLELSGIPYVGCDMLSSAICMDKEIAHTLVQAAGIDTPRSITVFEGENIEKSVITAENIGFPLYVKPAKSGSSLGITKAYNKQELLKGVELAFSHDKKVVIEQNIDGFEVGCAVLGNSDPIIGVIDEIELAGDFFDFNEKYSLKTSEIHLPARIDEDTTNKVKETAMLIYKTLGCKGFARVDMFLTGDGRVVFNEVNTIPGFTSKSRYPNMLRSSGVSYPEILDRLLQLAVLEDKAYGTVT</sequence>
<comment type="cofactor">
    <cofactor evidence="14">
        <name>Mg(2+)</name>
        <dbReference type="ChEBI" id="CHEBI:18420"/>
    </cofactor>
    <cofactor evidence="14">
        <name>Mn(2+)</name>
        <dbReference type="ChEBI" id="CHEBI:29035"/>
    </cofactor>
    <text evidence="14">Binds 2 magnesium or manganese ions per subunit.</text>
</comment>
<comment type="pathway">
    <text evidence="12">Cell wall biogenesis; peptidoglycan biosynthesis.</text>
</comment>
<evidence type="ECO:0000256" key="3">
    <source>
        <dbReference type="ARBA" id="ARBA00022598"/>
    </source>
</evidence>
<dbReference type="OrthoDB" id="9813261at2"/>
<dbReference type="PIRSF" id="PIRSF039102">
    <property type="entry name" value="Ddl/VanB"/>
    <property type="match status" value="1"/>
</dbReference>
<evidence type="ECO:0000256" key="2">
    <source>
        <dbReference type="ARBA" id="ARBA00010871"/>
    </source>
</evidence>
<evidence type="ECO:0000313" key="18">
    <source>
        <dbReference type="Proteomes" id="UP000076967"/>
    </source>
</evidence>
<keyword evidence="3 12" id="KW-0436">Ligase</keyword>
<dbReference type="PROSITE" id="PS50975">
    <property type="entry name" value="ATP_GRASP"/>
    <property type="match status" value="1"/>
</dbReference>
<feature type="active site" evidence="13">
    <location>
        <position position="322"/>
    </location>
</feature>
<dbReference type="NCBIfam" id="TIGR01205">
    <property type="entry name" value="D_ala_D_alaTIGR"/>
    <property type="match status" value="1"/>
</dbReference>
<dbReference type="PROSITE" id="PS00843">
    <property type="entry name" value="DALA_DALA_LIGASE_1"/>
    <property type="match status" value="1"/>
</dbReference>
<dbReference type="GO" id="GO:0009252">
    <property type="term" value="P:peptidoglycan biosynthetic process"/>
    <property type="evidence" value="ECO:0007669"/>
    <property type="project" value="UniProtKB-UniRule"/>
</dbReference>
<keyword evidence="6 15" id="KW-0067">ATP-binding</keyword>
<dbReference type="InterPro" id="IPR016185">
    <property type="entry name" value="PreATP-grasp_dom_sf"/>
</dbReference>
<dbReference type="PANTHER" id="PTHR23132">
    <property type="entry name" value="D-ALANINE--D-ALANINE LIGASE"/>
    <property type="match status" value="1"/>
</dbReference>
<keyword evidence="5 15" id="KW-0547">Nucleotide-binding</keyword>
<comment type="similarity">
    <text evidence="2 12">Belongs to the D-alanine--D-alanine ligase family.</text>
</comment>
<feature type="active site" evidence="13">
    <location>
        <position position="16"/>
    </location>
</feature>
<comment type="subcellular location">
    <subcellularLocation>
        <location evidence="12">Cytoplasm</location>
    </subcellularLocation>
</comment>
<evidence type="ECO:0000256" key="4">
    <source>
        <dbReference type="ARBA" id="ARBA00022723"/>
    </source>
</evidence>
<organism evidence="17 18">
    <name type="scientific">Paenibacillus glacialis</name>
    <dbReference type="NCBI Taxonomy" id="494026"/>
    <lineage>
        <taxon>Bacteria</taxon>
        <taxon>Bacillati</taxon>
        <taxon>Bacillota</taxon>
        <taxon>Bacilli</taxon>
        <taxon>Bacillales</taxon>
        <taxon>Paenibacillaceae</taxon>
        <taxon>Paenibacillus</taxon>
    </lineage>
</organism>
<evidence type="ECO:0000259" key="16">
    <source>
        <dbReference type="PROSITE" id="PS50975"/>
    </source>
</evidence>
<proteinExistence type="inferred from homology"/>
<evidence type="ECO:0000256" key="10">
    <source>
        <dbReference type="ARBA" id="ARBA00023211"/>
    </source>
</evidence>
<comment type="function">
    <text evidence="12">Cell wall formation.</text>
</comment>
<feature type="binding site" evidence="14">
    <location>
        <position position="298"/>
    </location>
    <ligand>
        <name>Mg(2+)</name>
        <dbReference type="ChEBI" id="CHEBI:18420"/>
        <label>1</label>
    </ligand>
</feature>
<dbReference type="InterPro" id="IPR011095">
    <property type="entry name" value="Dala_Dala_lig_C"/>
</dbReference>
<comment type="cofactor">
    <cofactor evidence="1">
        <name>Mn(2+)</name>
        <dbReference type="ChEBI" id="CHEBI:29035"/>
    </cofactor>
</comment>
<comment type="catalytic activity">
    <reaction evidence="12">
        <text>2 D-alanine + ATP = D-alanyl-D-alanine + ADP + phosphate + H(+)</text>
        <dbReference type="Rhea" id="RHEA:11224"/>
        <dbReference type="ChEBI" id="CHEBI:15378"/>
        <dbReference type="ChEBI" id="CHEBI:30616"/>
        <dbReference type="ChEBI" id="CHEBI:43474"/>
        <dbReference type="ChEBI" id="CHEBI:57416"/>
        <dbReference type="ChEBI" id="CHEBI:57822"/>
        <dbReference type="ChEBI" id="CHEBI:456216"/>
        <dbReference type="EC" id="6.3.2.4"/>
    </reaction>
</comment>
<dbReference type="GO" id="GO:0008716">
    <property type="term" value="F:D-alanine-D-alanine ligase activity"/>
    <property type="evidence" value="ECO:0007669"/>
    <property type="project" value="UniProtKB-UniRule"/>
</dbReference>
<evidence type="ECO:0000256" key="13">
    <source>
        <dbReference type="PIRSR" id="PIRSR039102-1"/>
    </source>
</evidence>
<dbReference type="RefSeq" id="WP_068533170.1">
    <property type="nucleotide sequence ID" value="NZ_LVJH01000021.1"/>
</dbReference>
<feature type="domain" description="ATP-grasp" evidence="16">
    <location>
        <begin position="143"/>
        <end position="344"/>
    </location>
</feature>
<keyword evidence="10 14" id="KW-0464">Manganese</keyword>
<dbReference type="AlphaFoldDB" id="A0A168KUN7"/>
<evidence type="ECO:0000256" key="15">
    <source>
        <dbReference type="PROSITE-ProRule" id="PRU00409"/>
    </source>
</evidence>
<dbReference type="EMBL" id="LVJH01000021">
    <property type="protein sequence ID" value="OAB42487.1"/>
    <property type="molecule type" value="Genomic_DNA"/>
</dbReference>
<dbReference type="Pfam" id="PF07478">
    <property type="entry name" value="Dala_Dala_lig_C"/>
    <property type="match status" value="1"/>
</dbReference>
<dbReference type="GO" id="GO:0005524">
    <property type="term" value="F:ATP binding"/>
    <property type="evidence" value="ECO:0007669"/>
    <property type="project" value="UniProtKB-UniRule"/>
</dbReference>
<comment type="caution">
    <text evidence="17">The sequence shown here is derived from an EMBL/GenBank/DDBJ whole genome shotgun (WGS) entry which is preliminary data.</text>
</comment>
<dbReference type="PROSITE" id="PS00844">
    <property type="entry name" value="DALA_DALA_LIGASE_2"/>
    <property type="match status" value="1"/>
</dbReference>
<feature type="binding site" evidence="14">
    <location>
        <position position="311"/>
    </location>
    <ligand>
        <name>Mg(2+)</name>
        <dbReference type="ChEBI" id="CHEBI:18420"/>
        <label>2</label>
    </ligand>
</feature>
<evidence type="ECO:0000256" key="9">
    <source>
        <dbReference type="ARBA" id="ARBA00022984"/>
    </source>
</evidence>
<keyword evidence="9 12" id="KW-0573">Peptidoglycan synthesis</keyword>
<dbReference type="NCBIfam" id="NF002378">
    <property type="entry name" value="PRK01372.1"/>
    <property type="match status" value="1"/>
</dbReference>
<evidence type="ECO:0000256" key="8">
    <source>
        <dbReference type="ARBA" id="ARBA00022960"/>
    </source>
</evidence>
<dbReference type="InterPro" id="IPR011761">
    <property type="entry name" value="ATP-grasp"/>
</dbReference>
<protein>
    <recommendedName>
        <fullName evidence="12">D-alanine--D-alanine ligase</fullName>
        <ecNumber evidence="12">6.3.2.4</ecNumber>
    </recommendedName>
    <alternativeName>
        <fullName evidence="12">D-Ala-D-Ala ligase</fullName>
    </alternativeName>
    <alternativeName>
        <fullName evidence="12">D-alanylalanine synthetase</fullName>
    </alternativeName>
</protein>
<keyword evidence="18" id="KW-1185">Reference proteome</keyword>
<reference evidence="17 18" key="1">
    <citation type="submission" date="2016-03" db="EMBL/GenBank/DDBJ databases">
        <title>Draft genome sequence of Paenibacillus glacialis DSM 22343.</title>
        <authorList>
            <person name="Shin S.-K."/>
            <person name="Yi H."/>
        </authorList>
    </citation>
    <scope>NUCLEOTIDE SEQUENCE [LARGE SCALE GENOMIC DNA]</scope>
    <source>
        <strain evidence="17 18">DSM 22343</strain>
    </source>
</reference>
<dbReference type="NCBIfam" id="NF000091">
    <property type="entry name" value="D_ala_D_ser_VanG"/>
    <property type="match status" value="1"/>
</dbReference>
<evidence type="ECO:0000256" key="5">
    <source>
        <dbReference type="ARBA" id="ARBA00022741"/>
    </source>
</evidence>
<dbReference type="STRING" id="494026.PGLA_12535"/>
<dbReference type="HAMAP" id="MF_00047">
    <property type="entry name" value="Dala_Dala_lig"/>
    <property type="match status" value="1"/>
</dbReference>
<dbReference type="Gene3D" id="3.30.470.20">
    <property type="entry name" value="ATP-grasp fold, B domain"/>
    <property type="match status" value="1"/>
</dbReference>
<evidence type="ECO:0000256" key="6">
    <source>
        <dbReference type="ARBA" id="ARBA00022840"/>
    </source>
</evidence>
<dbReference type="Gene3D" id="3.40.50.20">
    <property type="match status" value="1"/>
</dbReference>
<keyword evidence="11 12" id="KW-0961">Cell wall biogenesis/degradation</keyword>
<feature type="active site" evidence="13">
    <location>
        <position position="188"/>
    </location>
</feature>
<dbReference type="SUPFAM" id="SSF52440">
    <property type="entry name" value="PreATP-grasp domain"/>
    <property type="match status" value="1"/>
</dbReference>
<dbReference type="FunFam" id="3.30.470.20:FF:000008">
    <property type="entry name" value="D-alanine--D-alanine ligase"/>
    <property type="match status" value="1"/>
</dbReference>
<evidence type="ECO:0000256" key="12">
    <source>
        <dbReference type="HAMAP-Rule" id="MF_00047"/>
    </source>
</evidence>
<dbReference type="Gene3D" id="3.30.1490.20">
    <property type="entry name" value="ATP-grasp fold, A domain"/>
    <property type="match status" value="1"/>
</dbReference>